<sequence length="339" mass="38462">MLGLNSLHKPKLTSAEIAALWTQYLNETAGLCFHKHMLEHLEDVDIREIFELAISLGTQHQEKIKEFLVSEGFPVPIGFTNDDMNSNSPRLFSDVLCLHYINIMSIHGCHGYSAAVTTCSRQDVRDYFRGCNISAVELCNRTKNTLLEKGLYFRPPAVLPPEKPDFVKDEKFLAGWFGEKRPLSCIEITDIYFNMKKSILTKTLTVAFSQVANSKKVCDFFLKAMNTKNSHVQMFLDLLNNENLPAAPMLDAEITNSTTSPFSEKLMMFQVGFLFSTAMVYYGTGWASSPRRDLTPKYMLAISGDLKIGNDWLDLMIDNGWLEQPPLAEDRKELAMMKK</sequence>
<accession>A0AA95MPI6</accession>
<dbReference type="InterPro" id="IPR012347">
    <property type="entry name" value="Ferritin-like"/>
</dbReference>
<feature type="transmembrane region" description="Helical" evidence="1">
    <location>
        <begin position="266"/>
        <end position="284"/>
    </location>
</feature>
<keyword evidence="3" id="KW-1185">Reference proteome</keyword>
<protein>
    <submittedName>
        <fullName evidence="2">DUF3231 family protein</fullName>
    </submittedName>
</protein>
<dbReference type="Proteomes" id="UP001178288">
    <property type="component" value="Chromosome"/>
</dbReference>
<keyword evidence="1" id="KW-0812">Transmembrane</keyword>
<organism evidence="2 3">
    <name type="scientific">Neobacillus novalis</name>
    <dbReference type="NCBI Taxonomy" id="220687"/>
    <lineage>
        <taxon>Bacteria</taxon>
        <taxon>Bacillati</taxon>
        <taxon>Bacillota</taxon>
        <taxon>Bacilli</taxon>
        <taxon>Bacillales</taxon>
        <taxon>Bacillaceae</taxon>
        <taxon>Neobacillus</taxon>
    </lineage>
</organism>
<gene>
    <name evidence="2" type="ORF">QNH39_04975</name>
</gene>
<keyword evidence="1" id="KW-0472">Membrane</keyword>
<evidence type="ECO:0000313" key="3">
    <source>
        <dbReference type="Proteomes" id="UP001178288"/>
    </source>
</evidence>
<dbReference type="KEGG" id="nnv:QNH39_04975"/>
<dbReference type="Gene3D" id="1.20.1260.10">
    <property type="match status" value="2"/>
</dbReference>
<dbReference type="AlphaFoldDB" id="A0AA95MPI6"/>
<dbReference type="EMBL" id="CP126114">
    <property type="protein sequence ID" value="WHY87215.1"/>
    <property type="molecule type" value="Genomic_DNA"/>
</dbReference>
<name>A0AA95MPI6_9BACI</name>
<proteinExistence type="predicted"/>
<reference evidence="2" key="1">
    <citation type="submission" date="2023-05" db="EMBL/GenBank/DDBJ databases">
        <title>Comparative genomics of Bacillaceae isolates and their secondary metabolite potential.</title>
        <authorList>
            <person name="Song L."/>
            <person name="Nielsen L.J."/>
            <person name="Mohite O."/>
            <person name="Xu X."/>
            <person name="Weber T."/>
            <person name="Kovacs A.T."/>
        </authorList>
    </citation>
    <scope>NUCLEOTIDE SEQUENCE</scope>
    <source>
        <strain evidence="2">XLM17</strain>
    </source>
</reference>
<evidence type="ECO:0000313" key="2">
    <source>
        <dbReference type="EMBL" id="WHY87215.1"/>
    </source>
</evidence>
<dbReference type="InterPro" id="IPR021617">
    <property type="entry name" value="DUF3231"/>
</dbReference>
<dbReference type="Pfam" id="PF11553">
    <property type="entry name" value="DUF3231"/>
    <property type="match status" value="2"/>
</dbReference>
<keyword evidence="1" id="KW-1133">Transmembrane helix</keyword>
<evidence type="ECO:0000256" key="1">
    <source>
        <dbReference type="SAM" id="Phobius"/>
    </source>
</evidence>
<dbReference type="RefSeq" id="WP_082804887.1">
    <property type="nucleotide sequence ID" value="NZ_CP126114.1"/>
</dbReference>